<evidence type="ECO:0000256" key="7">
    <source>
        <dbReference type="ARBA" id="ARBA00044893"/>
    </source>
</evidence>
<keyword evidence="20" id="KW-0812">Transmembrane</keyword>
<comment type="catalytic activity">
    <reaction evidence="13">
        <text>L-alanyl-L-lysine(out) = L-alanyl-L-lysine(in)</text>
        <dbReference type="Rhea" id="RHEA:79415"/>
        <dbReference type="ChEBI" id="CHEBI:192470"/>
    </reaction>
</comment>
<evidence type="ECO:0000259" key="21">
    <source>
        <dbReference type="PROSITE" id="PS50850"/>
    </source>
</evidence>
<feature type="transmembrane region" description="Helical" evidence="20">
    <location>
        <begin position="653"/>
        <end position="673"/>
    </location>
</feature>
<comment type="catalytic activity">
    <reaction evidence="3">
        <text>L-histidyl-glycine(out) = L-histidyl-glycine(in)</text>
        <dbReference type="Rhea" id="RHEA:79395"/>
        <dbReference type="ChEBI" id="CHEBI:229957"/>
    </reaction>
</comment>
<evidence type="ECO:0000256" key="9">
    <source>
        <dbReference type="ARBA" id="ARBA00044899"/>
    </source>
</evidence>
<feature type="transmembrane region" description="Helical" evidence="20">
    <location>
        <begin position="406"/>
        <end position="428"/>
    </location>
</feature>
<reference evidence="22" key="2">
    <citation type="submission" date="2015-02" db="UniProtKB">
        <authorList>
            <consortium name="EnsemblMetazoa"/>
        </authorList>
    </citation>
    <scope>IDENTIFICATION</scope>
</reference>
<evidence type="ECO:0000256" key="4">
    <source>
        <dbReference type="ARBA" id="ARBA00044881"/>
    </source>
</evidence>
<evidence type="ECO:0000256" key="19">
    <source>
        <dbReference type="SAM" id="MobiDB-lite"/>
    </source>
</evidence>
<feature type="transmembrane region" description="Helical" evidence="20">
    <location>
        <begin position="246"/>
        <end position="264"/>
    </location>
</feature>
<evidence type="ECO:0000256" key="8">
    <source>
        <dbReference type="ARBA" id="ARBA00044898"/>
    </source>
</evidence>
<feature type="transmembrane region" description="Helical" evidence="20">
    <location>
        <begin position="586"/>
        <end position="612"/>
    </location>
</feature>
<evidence type="ECO:0000256" key="10">
    <source>
        <dbReference type="ARBA" id="ARBA00044900"/>
    </source>
</evidence>
<keyword evidence="20" id="KW-0472">Membrane</keyword>
<comment type="catalytic activity">
    <reaction evidence="5">
        <text>L-alpha-aminoacyl-L-histidine(out) = L-alpha-aminoacyl-L-histidine(in)</text>
        <dbReference type="Rhea" id="RHEA:79375"/>
        <dbReference type="ChEBI" id="CHEBI:229967"/>
    </reaction>
</comment>
<sequence>MNPCLDARKNGFRFALLFSNWLVFGAYFCYDMPSVLQTQFQQNDTCIYEINSTCCVYCLGMSGNEYNLLYAVCAWTIAIVIIGAGFLLDKLGNRVGAFLFSFLTISGSALFAGGAMMKRTNFLLPMMLIGRILLGAGTGSLLILQNRMTSYWFKNKELALAFGVTLALNRLGSVLNFLVTEHIDESVGLVATLWCGTGICVFSSILAVTASCLDMSGKKQLNQDASEASESKSVKITHIRHFSMQFWLLCFTIMFFYNGLFPFVSDASSNCWIDVHTATENTTQTEAENFQQLITLIFEFHFQSNKFIQDKYAYGKKEAAYISGAVYYVSLILSPLLGGIIDIFGKRGYLAMACALFTLPVFCLLAFTEIHPLVSTVWFGITYSIATASMLASLPLVAVQATLGTALGVASCIQMLGTGISNSIVGAILGKNEAISTDEKLTRWKHVIIYFLANMGACVVTAAFLNLVDMKRHGVLNLSRKQKLKLLLIDGSEGDVHNHYDEVDESSETDSLLSRQRHPINYLFSYLYGWELWCGLQQPKLLFSFGRHGSGNRKTFFFFPINFKANSHNIIFGKTRRIPLIRSRNLEIIGLSYAFRFIVLFFNCLLTFGSYFCFDMPSVLQTQFQQNDTCEYSKNSTDCCPDCLGMSGPDYNLLYAIYAWTNAIVVVGAGFLLDKLGNRVGAFLFSSLTVIGAALFAGGAMMKGTAYLLPLMVIGRLLFGAGNGSLTIVQNRVTSYWFHGKELAMAFGITLAFSRLGSVLNFLVTEHIDEAIGLVWTLWFGTGLCVLGFLSAVIVSYLDISGMRQLNQDAVVASESKRVGRNKKITHICHFSLQFWLLCLTIMFFYNGIFPFVSDASKFVQDKYGYDKTKASYITGGVYDVSMVLSPFLGGIIDIFGKRGYLAFACALLTLPVFGLLAFTYVPPLISILWLGVTYSVAAASMWPSIPLVVNQATLGTALGLTTCVQMLGIGISNLVVGAVLGKNETLSKDETLLRWKYVMIYLLVNAVACLVVSLFLNLTDRRTGGILNLSRHQKLHLLASSVRNRSDSETASRYSGEVAEPSETDPLTSRRGSINRRVECFDVVMLSKNGGTPQPFLNIRVTWKVKPLILQGNYPISATTPKLNTNMLPPFKMGAHWVPNSPVTLKDYYRYQT</sequence>
<proteinExistence type="predicted"/>
<evidence type="ECO:0000313" key="22">
    <source>
        <dbReference type="EnsemblMetazoa" id="SMAR004453-PA"/>
    </source>
</evidence>
<comment type="catalytic activity">
    <reaction evidence="11">
        <text>L-arginyl-glycine(out) = L-arginyl-glycine(in)</text>
        <dbReference type="Rhea" id="RHEA:79391"/>
        <dbReference type="ChEBI" id="CHEBI:229955"/>
    </reaction>
</comment>
<dbReference type="OMA" id="TIQWASI"/>
<keyword evidence="20" id="KW-1133">Transmembrane helix</keyword>
<dbReference type="PANTHER" id="PTHR23512:SF5">
    <property type="entry name" value="MAJOR FACILITATOR SUPERFAMILY DOMAIN-CONTAINING PROTEIN 1"/>
    <property type="match status" value="1"/>
</dbReference>
<evidence type="ECO:0000256" key="5">
    <source>
        <dbReference type="ARBA" id="ARBA00044884"/>
    </source>
</evidence>
<dbReference type="AlphaFoldDB" id="T1ITK3"/>
<keyword evidence="23" id="KW-1185">Reference proteome</keyword>
<comment type="catalytic activity">
    <reaction evidence="12">
        <text>L-histidyl-L-alpha-amino acid(out) = L-histidyl-L-alpha-amino acid(in)</text>
        <dbReference type="Rhea" id="RHEA:79379"/>
        <dbReference type="ChEBI" id="CHEBI:229964"/>
    </reaction>
</comment>
<comment type="catalytic activity">
    <reaction evidence="10">
        <text>L-lysyl-L-lysine(out) = L-lysyl-L-lysine(in)</text>
        <dbReference type="Rhea" id="RHEA:79403"/>
        <dbReference type="ChEBI" id="CHEBI:229956"/>
    </reaction>
</comment>
<feature type="transmembrane region" description="Helical" evidence="20">
    <location>
        <begin position="873"/>
        <end position="893"/>
    </location>
</feature>
<feature type="transmembrane region" description="Helical" evidence="20">
    <location>
        <begin position="448"/>
        <end position="468"/>
    </location>
</feature>
<protein>
    <recommendedName>
        <fullName evidence="15">Lysosomal dipeptide transporter MFSD1</fullName>
    </recommendedName>
    <alternativeName>
        <fullName evidence="16">Major facilitator superfamily domain-containing protein 1</fullName>
    </alternativeName>
</protein>
<dbReference type="PROSITE" id="PS50850">
    <property type="entry name" value="MFS"/>
    <property type="match status" value="1"/>
</dbReference>
<feature type="transmembrane region" description="Helical" evidence="20">
    <location>
        <begin position="95"/>
        <end position="116"/>
    </location>
</feature>
<evidence type="ECO:0000256" key="11">
    <source>
        <dbReference type="ARBA" id="ARBA00044903"/>
    </source>
</evidence>
<evidence type="ECO:0000256" key="20">
    <source>
        <dbReference type="SAM" id="Phobius"/>
    </source>
</evidence>
<comment type="catalytic activity">
    <reaction evidence="9">
        <text>L-arginyl-L-alpha-amino acid(out) = L-arginyl-L-alpha-amino acid(in)</text>
        <dbReference type="Rhea" id="RHEA:79371"/>
        <dbReference type="ChEBI" id="CHEBI:84315"/>
    </reaction>
</comment>
<feature type="region of interest" description="Disordered" evidence="19">
    <location>
        <begin position="1049"/>
        <end position="1071"/>
    </location>
</feature>
<evidence type="ECO:0000256" key="16">
    <source>
        <dbReference type="ARBA" id="ARBA00045018"/>
    </source>
</evidence>
<feature type="transmembrane region" description="Helical" evidence="20">
    <location>
        <begin position="122"/>
        <end position="146"/>
    </location>
</feature>
<evidence type="ECO:0000256" key="14">
    <source>
        <dbReference type="ARBA" id="ARBA00044924"/>
    </source>
</evidence>
<evidence type="ECO:0000256" key="13">
    <source>
        <dbReference type="ARBA" id="ARBA00044919"/>
    </source>
</evidence>
<dbReference type="InterPro" id="IPR052187">
    <property type="entry name" value="MFSD1"/>
</dbReference>
<evidence type="ECO:0000256" key="3">
    <source>
        <dbReference type="ARBA" id="ARBA00044878"/>
    </source>
</evidence>
<comment type="subcellular location">
    <subcellularLocation>
        <location evidence="1">Membrane</location>
        <topology evidence="1">Multi-pass membrane protein</topology>
    </subcellularLocation>
</comment>
<feature type="transmembrane region" description="Helical" evidence="20">
    <location>
        <begin position="831"/>
        <end position="853"/>
    </location>
</feature>
<evidence type="ECO:0000256" key="2">
    <source>
        <dbReference type="ARBA" id="ARBA00044876"/>
    </source>
</evidence>
<name>T1ITK3_STRMM</name>
<feature type="transmembrane region" description="Helical" evidence="20">
    <location>
        <begin position="191"/>
        <end position="213"/>
    </location>
</feature>
<dbReference type="Gene3D" id="1.20.1250.20">
    <property type="entry name" value="MFS general substrate transporter like domains"/>
    <property type="match status" value="4"/>
</dbReference>
<accession>T1ITK3</accession>
<reference evidence="23" key="1">
    <citation type="submission" date="2011-05" db="EMBL/GenBank/DDBJ databases">
        <authorList>
            <person name="Richards S.R."/>
            <person name="Qu J."/>
            <person name="Jiang H."/>
            <person name="Jhangiani S.N."/>
            <person name="Agravi P."/>
            <person name="Goodspeed R."/>
            <person name="Gross S."/>
            <person name="Mandapat C."/>
            <person name="Jackson L."/>
            <person name="Mathew T."/>
            <person name="Pu L."/>
            <person name="Thornton R."/>
            <person name="Saada N."/>
            <person name="Wilczek-Boney K.B."/>
            <person name="Lee S."/>
            <person name="Kovar C."/>
            <person name="Wu Y."/>
            <person name="Scherer S.E."/>
            <person name="Worley K.C."/>
            <person name="Muzny D.M."/>
            <person name="Gibbs R."/>
        </authorList>
    </citation>
    <scope>NUCLEOTIDE SEQUENCE</scope>
    <source>
        <strain evidence="23">Brora</strain>
    </source>
</reference>
<evidence type="ECO:0000313" key="23">
    <source>
        <dbReference type="Proteomes" id="UP000014500"/>
    </source>
</evidence>
<feature type="transmembrane region" description="Helical" evidence="20">
    <location>
        <begin position="373"/>
        <end position="399"/>
    </location>
</feature>
<feature type="transmembrane region" description="Helical" evidence="20">
    <location>
        <begin position="928"/>
        <end position="946"/>
    </location>
</feature>
<feature type="transmembrane region" description="Helical" evidence="20">
    <location>
        <begin position="158"/>
        <end position="179"/>
    </location>
</feature>
<dbReference type="eggNOG" id="KOG4686">
    <property type="taxonomic scope" value="Eukaryota"/>
</dbReference>
<evidence type="ECO:0000256" key="6">
    <source>
        <dbReference type="ARBA" id="ARBA00044891"/>
    </source>
</evidence>
<dbReference type="STRING" id="126957.T1ITK3"/>
<dbReference type="EMBL" id="JH431487">
    <property type="status" value="NOT_ANNOTATED_CDS"/>
    <property type="molecule type" value="Genomic_DNA"/>
</dbReference>
<dbReference type="InterPro" id="IPR036259">
    <property type="entry name" value="MFS_trans_sf"/>
</dbReference>
<feature type="domain" description="Major facilitator superfamily (MFS) profile" evidence="21">
    <location>
        <begin position="589"/>
        <end position="1024"/>
    </location>
</feature>
<feature type="transmembrane region" description="Helical" evidence="20">
    <location>
        <begin position="900"/>
        <end position="922"/>
    </location>
</feature>
<evidence type="ECO:0000256" key="15">
    <source>
        <dbReference type="ARBA" id="ARBA00044985"/>
    </source>
</evidence>
<dbReference type="HOGENOM" id="CLU_276139_0_0_1"/>
<comment type="subunit">
    <text evidence="18">Homodimer. Interacts with lysosomal protein GLMP (via lumenal domain); the interaction starts while both proteins are still in the endoplasmic reticulum and is required for stabilization of MFSD1 in lysosomes but has no direct effect on its targeting to lysosomes or transporter activity.</text>
</comment>
<evidence type="ECO:0000256" key="12">
    <source>
        <dbReference type="ARBA" id="ARBA00044912"/>
    </source>
</evidence>
<organism evidence="22 23">
    <name type="scientific">Strigamia maritima</name>
    <name type="common">European centipede</name>
    <name type="synonym">Geophilus maritimus</name>
    <dbReference type="NCBI Taxonomy" id="126957"/>
    <lineage>
        <taxon>Eukaryota</taxon>
        <taxon>Metazoa</taxon>
        <taxon>Ecdysozoa</taxon>
        <taxon>Arthropoda</taxon>
        <taxon>Myriapoda</taxon>
        <taxon>Chilopoda</taxon>
        <taxon>Pleurostigmophora</taxon>
        <taxon>Geophilomorpha</taxon>
        <taxon>Linotaeniidae</taxon>
        <taxon>Strigamia</taxon>
    </lineage>
</organism>
<comment type="catalytic activity">
    <reaction evidence="7">
        <text>L-alpha-aminoacyl-L-lysine(out) = L-alpha-aminoacyl-L-lysine(in)</text>
        <dbReference type="Rhea" id="RHEA:79383"/>
        <dbReference type="ChEBI" id="CHEBI:229966"/>
    </reaction>
</comment>
<evidence type="ECO:0000256" key="17">
    <source>
        <dbReference type="ARBA" id="ARBA00045709"/>
    </source>
</evidence>
<dbReference type="Pfam" id="PF07690">
    <property type="entry name" value="MFS_1"/>
    <property type="match status" value="3"/>
</dbReference>
<comment type="catalytic activity">
    <reaction evidence="6">
        <text>L-lysyl-L-alpha-amino acid(out) = L-lysyl-L-alpha-amino acid(in)</text>
        <dbReference type="Rhea" id="RHEA:79387"/>
        <dbReference type="ChEBI" id="CHEBI:229965"/>
    </reaction>
</comment>
<comment type="function">
    <text evidence="17">Lysosomal dipeptide uniporter that selectively exports lysine, arginine or histidine-containing dipeptides with a net positive charge from the lysosome lumen into the cytosol. Could play a role in a specific type of protein O-glycosylation indirectly regulating macrophages migration and tissue invasion. Also essential for liver homeostasis.</text>
</comment>
<dbReference type="PANTHER" id="PTHR23512">
    <property type="entry name" value="MAJOR FACILITATOR SUPERFAMILY DOMAIN-CONTAINING PROTEIN 1"/>
    <property type="match status" value="1"/>
</dbReference>
<feature type="transmembrane region" description="Helical" evidence="20">
    <location>
        <begin position="776"/>
        <end position="798"/>
    </location>
</feature>
<evidence type="ECO:0000256" key="1">
    <source>
        <dbReference type="ARBA" id="ARBA00004141"/>
    </source>
</evidence>
<feature type="transmembrane region" description="Helical" evidence="20">
    <location>
        <begin position="319"/>
        <end position="341"/>
    </location>
</feature>
<dbReference type="Proteomes" id="UP000014500">
    <property type="component" value="Unassembled WGS sequence"/>
</dbReference>
<dbReference type="GO" id="GO:0016020">
    <property type="term" value="C:membrane"/>
    <property type="evidence" value="ECO:0007669"/>
    <property type="project" value="UniProtKB-SubCell"/>
</dbReference>
<dbReference type="GO" id="GO:0022857">
    <property type="term" value="F:transmembrane transporter activity"/>
    <property type="evidence" value="ECO:0007669"/>
    <property type="project" value="InterPro"/>
</dbReference>
<comment type="catalytic activity">
    <reaction evidence="2">
        <text>L-lysyl-L-alanine(out) = L-lysyl-L-alanine(in)</text>
        <dbReference type="Rhea" id="RHEA:79399"/>
        <dbReference type="ChEBI" id="CHEBI:229954"/>
    </reaction>
</comment>
<dbReference type="SUPFAM" id="SSF103473">
    <property type="entry name" value="MFS general substrate transporter"/>
    <property type="match status" value="2"/>
</dbReference>
<comment type="catalytic activity">
    <reaction evidence="14">
        <text>L-lysyl-glycine(out) = L-lysyl-glycine(in)</text>
        <dbReference type="Rhea" id="RHEA:79407"/>
        <dbReference type="ChEBI" id="CHEBI:191202"/>
    </reaction>
</comment>
<feature type="transmembrane region" description="Helical" evidence="20">
    <location>
        <begin position="707"/>
        <end position="731"/>
    </location>
</feature>
<feature type="transmembrane region" description="Helical" evidence="20">
    <location>
        <begin position="348"/>
        <end position="367"/>
    </location>
</feature>
<comment type="catalytic activity">
    <reaction evidence="4">
        <text>L-alpha-aminoacyl-L-arginine(out) = L-alpha-aminoacyl-L-arginine(in)</text>
        <dbReference type="Rhea" id="RHEA:79367"/>
        <dbReference type="ChEBI" id="CHEBI:229968"/>
    </reaction>
</comment>
<dbReference type="EnsemblMetazoa" id="SMAR004453-RA">
    <property type="protein sequence ID" value="SMAR004453-PA"/>
    <property type="gene ID" value="SMAR004453"/>
</dbReference>
<feature type="transmembrane region" description="Helical" evidence="20">
    <location>
        <begin position="958"/>
        <end position="981"/>
    </location>
</feature>
<evidence type="ECO:0000256" key="18">
    <source>
        <dbReference type="ARBA" id="ARBA00046376"/>
    </source>
</evidence>
<feature type="transmembrane region" description="Helical" evidence="20">
    <location>
        <begin position="12"/>
        <end position="30"/>
    </location>
</feature>
<dbReference type="InterPro" id="IPR011701">
    <property type="entry name" value="MFS"/>
</dbReference>
<feature type="transmembrane region" description="Helical" evidence="20">
    <location>
        <begin position="680"/>
        <end position="701"/>
    </location>
</feature>
<feature type="transmembrane region" description="Helical" evidence="20">
    <location>
        <begin position="1001"/>
        <end position="1019"/>
    </location>
</feature>
<dbReference type="InterPro" id="IPR020846">
    <property type="entry name" value="MFS_dom"/>
</dbReference>
<feature type="transmembrane region" description="Helical" evidence="20">
    <location>
        <begin position="68"/>
        <end position="88"/>
    </location>
</feature>
<feature type="transmembrane region" description="Helical" evidence="20">
    <location>
        <begin position="743"/>
        <end position="764"/>
    </location>
</feature>
<comment type="catalytic activity">
    <reaction evidence="8">
        <text>L-aspartyl-L-lysine(out) = L-aspartyl-L-lysine(in)</text>
        <dbReference type="Rhea" id="RHEA:79411"/>
        <dbReference type="ChEBI" id="CHEBI:229953"/>
    </reaction>
</comment>